<name>A0A1Y2G2G5_9BASI</name>
<dbReference type="AlphaFoldDB" id="A0A1Y2G2G5"/>
<feature type="region of interest" description="Disordered" evidence="1">
    <location>
        <begin position="58"/>
        <end position="127"/>
    </location>
</feature>
<feature type="compositionally biased region" description="Pro residues" evidence="1">
    <location>
        <begin position="66"/>
        <end position="78"/>
    </location>
</feature>
<dbReference type="Proteomes" id="UP000193467">
    <property type="component" value="Unassembled WGS sequence"/>
</dbReference>
<evidence type="ECO:0000313" key="3">
    <source>
        <dbReference type="Proteomes" id="UP000193467"/>
    </source>
</evidence>
<feature type="compositionally biased region" description="Polar residues" evidence="1">
    <location>
        <begin position="103"/>
        <end position="115"/>
    </location>
</feature>
<feature type="compositionally biased region" description="Basic residues" evidence="1">
    <location>
        <begin position="79"/>
        <end position="89"/>
    </location>
</feature>
<organism evidence="2 3">
    <name type="scientific">Leucosporidium creatinivorum</name>
    <dbReference type="NCBI Taxonomy" id="106004"/>
    <lineage>
        <taxon>Eukaryota</taxon>
        <taxon>Fungi</taxon>
        <taxon>Dikarya</taxon>
        <taxon>Basidiomycota</taxon>
        <taxon>Pucciniomycotina</taxon>
        <taxon>Microbotryomycetes</taxon>
        <taxon>Leucosporidiales</taxon>
        <taxon>Leucosporidium</taxon>
    </lineage>
</organism>
<keyword evidence="3" id="KW-1185">Reference proteome</keyword>
<protein>
    <submittedName>
        <fullName evidence="2">Uncharacterized protein</fullName>
    </submittedName>
</protein>
<proteinExistence type="predicted"/>
<sequence length="127" mass="14414">MQALRSAGRALEVRQRIGVEVTQATEEMVKRSLRPAHLLPRPTRYLTNNDLIPLSHLYRISNHQPPTQPTHPSPPLPLPRRHQPRRSPVHTHLYPLPPAAWQPPTTIPLSESRSPATPRPKPSRRAS</sequence>
<dbReference type="EMBL" id="MCGR01000003">
    <property type="protein sequence ID" value="ORY90633.1"/>
    <property type="molecule type" value="Genomic_DNA"/>
</dbReference>
<evidence type="ECO:0000313" key="2">
    <source>
        <dbReference type="EMBL" id="ORY90633.1"/>
    </source>
</evidence>
<evidence type="ECO:0000256" key="1">
    <source>
        <dbReference type="SAM" id="MobiDB-lite"/>
    </source>
</evidence>
<dbReference type="InParanoid" id="A0A1Y2G2G5"/>
<comment type="caution">
    <text evidence="2">The sequence shown here is derived from an EMBL/GenBank/DDBJ whole genome shotgun (WGS) entry which is preliminary data.</text>
</comment>
<accession>A0A1Y2G2G5</accession>
<reference evidence="2 3" key="1">
    <citation type="submission" date="2016-07" db="EMBL/GenBank/DDBJ databases">
        <title>Pervasive Adenine N6-methylation of Active Genes in Fungi.</title>
        <authorList>
            <consortium name="DOE Joint Genome Institute"/>
            <person name="Mondo S.J."/>
            <person name="Dannebaum R.O."/>
            <person name="Kuo R.C."/>
            <person name="Labutti K."/>
            <person name="Haridas S."/>
            <person name="Kuo A."/>
            <person name="Salamov A."/>
            <person name="Ahrendt S.R."/>
            <person name="Lipzen A."/>
            <person name="Sullivan W."/>
            <person name="Andreopoulos W.B."/>
            <person name="Clum A."/>
            <person name="Lindquist E."/>
            <person name="Daum C."/>
            <person name="Ramamoorthy G.K."/>
            <person name="Gryganskyi A."/>
            <person name="Culley D."/>
            <person name="Magnuson J.K."/>
            <person name="James T.Y."/>
            <person name="O'Malley M.A."/>
            <person name="Stajich J.E."/>
            <person name="Spatafora J.W."/>
            <person name="Visel A."/>
            <person name="Grigoriev I.V."/>
        </authorList>
    </citation>
    <scope>NUCLEOTIDE SEQUENCE [LARGE SCALE GENOMIC DNA]</scope>
    <source>
        <strain evidence="2 3">62-1032</strain>
    </source>
</reference>
<gene>
    <name evidence="2" type="ORF">BCR35DRAFT_103886</name>
</gene>